<dbReference type="InterPro" id="IPR036116">
    <property type="entry name" value="FN3_sf"/>
</dbReference>
<dbReference type="CDD" id="cd00063">
    <property type="entry name" value="FN3"/>
    <property type="match status" value="1"/>
</dbReference>
<dbReference type="Proteomes" id="UP001244640">
    <property type="component" value="Unassembled WGS sequence"/>
</dbReference>
<reference evidence="3 4" key="1">
    <citation type="submission" date="2023-07" db="EMBL/GenBank/DDBJ databases">
        <title>Functional and genomic diversity of the sorghum phyllosphere microbiome.</title>
        <authorList>
            <person name="Shade A."/>
        </authorList>
    </citation>
    <scope>NUCLEOTIDE SEQUENCE [LARGE SCALE GENOMIC DNA]</scope>
    <source>
        <strain evidence="3 4">SORGH_AS_0892</strain>
    </source>
</reference>
<dbReference type="InterPro" id="IPR003961">
    <property type="entry name" value="FN3_dom"/>
</dbReference>
<gene>
    <name evidence="3" type="ORF">QE382_001649</name>
</gene>
<keyword evidence="4" id="KW-1185">Reference proteome</keyword>
<feature type="transmembrane region" description="Helical" evidence="1">
    <location>
        <begin position="29"/>
        <end position="48"/>
    </location>
</feature>
<dbReference type="Gene3D" id="2.120.10.30">
    <property type="entry name" value="TolB, C-terminal domain"/>
    <property type="match status" value="1"/>
</dbReference>
<organism evidence="3 4">
    <name type="scientific">Sphingobacterium zeae</name>
    <dbReference type="NCBI Taxonomy" id="1776859"/>
    <lineage>
        <taxon>Bacteria</taxon>
        <taxon>Pseudomonadati</taxon>
        <taxon>Bacteroidota</taxon>
        <taxon>Sphingobacteriia</taxon>
        <taxon>Sphingobacteriales</taxon>
        <taxon>Sphingobacteriaceae</taxon>
        <taxon>Sphingobacterium</taxon>
    </lineage>
</organism>
<keyword evidence="1" id="KW-0812">Transmembrane</keyword>
<protein>
    <recommendedName>
        <fullName evidence="2">Fibronectin type-III domain-containing protein</fullName>
    </recommendedName>
</protein>
<proteinExistence type="predicted"/>
<dbReference type="SMART" id="SM00060">
    <property type="entry name" value="FN3"/>
    <property type="match status" value="1"/>
</dbReference>
<keyword evidence="1" id="KW-0472">Membrane</keyword>
<dbReference type="SUPFAM" id="SSF49265">
    <property type="entry name" value="Fibronectin type III"/>
    <property type="match status" value="1"/>
</dbReference>
<dbReference type="InterPro" id="IPR011047">
    <property type="entry name" value="Quinoprotein_ADH-like_sf"/>
</dbReference>
<evidence type="ECO:0000313" key="3">
    <source>
        <dbReference type="EMBL" id="MDQ1149665.1"/>
    </source>
</evidence>
<dbReference type="EMBL" id="JAUTBA010000001">
    <property type="protein sequence ID" value="MDQ1149665.1"/>
    <property type="molecule type" value="Genomic_DNA"/>
</dbReference>
<dbReference type="InterPro" id="IPR013783">
    <property type="entry name" value="Ig-like_fold"/>
</dbReference>
<evidence type="ECO:0000256" key="1">
    <source>
        <dbReference type="SAM" id="Phobius"/>
    </source>
</evidence>
<feature type="domain" description="Fibronectin type-III" evidence="2">
    <location>
        <begin position="70"/>
        <end position="160"/>
    </location>
</feature>
<dbReference type="InterPro" id="IPR011042">
    <property type="entry name" value="6-blade_b-propeller_TolB-like"/>
</dbReference>
<comment type="caution">
    <text evidence="3">The sequence shown here is derived from an EMBL/GenBank/DDBJ whole genome shotgun (WGS) entry which is preliminary data.</text>
</comment>
<evidence type="ECO:0000259" key="2">
    <source>
        <dbReference type="PROSITE" id="PS50853"/>
    </source>
</evidence>
<accession>A0ABU0U407</accession>
<keyword evidence="1" id="KW-1133">Transmembrane helix</keyword>
<name>A0ABU0U407_9SPHI</name>
<dbReference type="PROSITE" id="PS50853">
    <property type="entry name" value="FN3"/>
    <property type="match status" value="1"/>
</dbReference>
<evidence type="ECO:0000313" key="4">
    <source>
        <dbReference type="Proteomes" id="UP001244640"/>
    </source>
</evidence>
<dbReference type="Gene3D" id="2.60.40.10">
    <property type="entry name" value="Immunoglobulins"/>
    <property type="match status" value="1"/>
</dbReference>
<sequence length="508" mass="57976">MSINYVKKNAFDTTFLISLVSNFIFMKRAIFYHCAQLFFLILILLIGGCSKKENIASKTDEYIDQAEILNPLNLVVSAANKDLIELSWDKVNSSHFKPVSYAIYVDNKLVAKDLSITKYSLINLLGDTNYKIRVIARSQTGITQEQSIDAKTVGGSTTNGSTYVEYKIHTQSRITGNNSIRLLEDGGHLICTFLQHEGGDTNFKLIVYRTNNKGQIIWYRLIQDLNYYDLPPHVVLPSKLDEAFIIVKHDIYVIDQTNGKLKLEKPVSIDLSPNDYVSSVQFDASHNMIMGTGGGELLKVTTSDFKVVWKRKNSSVGISSIQLDNAQQIYYSLLDSEATKIKVQKTDRDGNVLATFEFDGKLPGDYERQYHMPILLKDKNDIFYLWGFDFYSYSLRYVKFDKNGNVKAKLGEYVNLKPAGAFFDNDNNIVVYGQQEGGGISTYGTINKYDSDLKLLSTLQYPNLEMHMFKNMTQNVDNSYNLFFYYIQTWSYENLNFIYIKTKSNGQL</sequence>
<dbReference type="SUPFAM" id="SSF50998">
    <property type="entry name" value="Quinoprotein alcohol dehydrogenase-like"/>
    <property type="match status" value="1"/>
</dbReference>